<dbReference type="AlphaFoldDB" id="A0A0H2RH94"/>
<protein>
    <submittedName>
        <fullName evidence="2">Uncharacterized protein</fullName>
    </submittedName>
</protein>
<accession>A0A0H2RH94</accession>
<name>A0A0H2RH94_9AGAM</name>
<dbReference type="InParanoid" id="A0A0H2RH94"/>
<evidence type="ECO:0000313" key="3">
    <source>
        <dbReference type="Proteomes" id="UP000053477"/>
    </source>
</evidence>
<feature type="compositionally biased region" description="Polar residues" evidence="1">
    <location>
        <begin position="1"/>
        <end position="12"/>
    </location>
</feature>
<keyword evidence="3" id="KW-1185">Reference proteome</keyword>
<feature type="compositionally biased region" description="Pro residues" evidence="1">
    <location>
        <begin position="33"/>
        <end position="43"/>
    </location>
</feature>
<feature type="compositionally biased region" description="Acidic residues" evidence="1">
    <location>
        <begin position="537"/>
        <end position="549"/>
    </location>
</feature>
<gene>
    <name evidence="2" type="ORF">SCHPADRAFT_944110</name>
</gene>
<dbReference type="EMBL" id="KQ086074">
    <property type="protein sequence ID" value="KLO08883.1"/>
    <property type="molecule type" value="Genomic_DNA"/>
</dbReference>
<evidence type="ECO:0000256" key="1">
    <source>
        <dbReference type="SAM" id="MobiDB-lite"/>
    </source>
</evidence>
<evidence type="ECO:0000313" key="2">
    <source>
        <dbReference type="EMBL" id="KLO08883.1"/>
    </source>
</evidence>
<feature type="compositionally biased region" description="Low complexity" evidence="1">
    <location>
        <begin position="552"/>
        <end position="564"/>
    </location>
</feature>
<feature type="region of interest" description="Disordered" evidence="1">
    <location>
        <begin position="533"/>
        <end position="591"/>
    </location>
</feature>
<reference evidence="2 3" key="1">
    <citation type="submission" date="2015-04" db="EMBL/GenBank/DDBJ databases">
        <title>Complete genome sequence of Schizopora paradoxa KUC8140, a cosmopolitan wood degrader in East Asia.</title>
        <authorList>
            <consortium name="DOE Joint Genome Institute"/>
            <person name="Min B."/>
            <person name="Park H."/>
            <person name="Jang Y."/>
            <person name="Kim J.-J."/>
            <person name="Kim K.H."/>
            <person name="Pangilinan J."/>
            <person name="Lipzen A."/>
            <person name="Riley R."/>
            <person name="Grigoriev I.V."/>
            <person name="Spatafora J.W."/>
            <person name="Choi I.-G."/>
        </authorList>
    </citation>
    <scope>NUCLEOTIDE SEQUENCE [LARGE SCALE GENOMIC DNA]</scope>
    <source>
        <strain evidence="2 3">KUC8140</strain>
    </source>
</reference>
<sequence>MAATGPPSSQITPPEPSPTLPTGTAGQSTGPRGPSPTLPPGPSGPSLGEKRPRDPSPPPIGGALSTGVGASSSTLPPPQKRTRPGAMTKGKAPANPRSWSMPSGEVPTEAITTKATVELHARILWLLPNQTSLPPPVVQDLVDAFDKRYTSEEEIKTTVRSAFSKYGNYINDARKRVAELRKLLLPLHSTISDNIGRVGEAFLILMFQGVASNGLTRWAPDILGDAESMYNLVHEHVCLFTLTQVASIFGYNFMSVNLDVVRNKSTLMSFFYRSFVFGRMKALVRMEARCKGRVKEVSMLKGSYERRAKLAHERTEYLKSNGFPVHTAYIFKPPAANSDDECETVPYALGMGPSEAMQLASAAVYGKSGASGSSYNVLKKVGRAEKVTTFAIALDEYRVLAKKFKVKNATYKEERTRNHLPAESALRKDSKLTAFPKAKDEKDPPFPIDWYAPDYFNNHMTLYERHQVVKDGIVIALPPIEHCTADKWKNWKNLSRKDFMKKYGKKELKKYIIPTADEVALLEAYAKGDATLSEYTDSSDEEDEVDDSMGDVPVVGNAGATAGVDAGGDGVAGPSGGAGGGGGGDEMDTEL</sequence>
<dbReference type="Proteomes" id="UP000053477">
    <property type="component" value="Unassembled WGS sequence"/>
</dbReference>
<feature type="compositionally biased region" description="Gly residues" evidence="1">
    <location>
        <begin position="565"/>
        <end position="584"/>
    </location>
</feature>
<feature type="region of interest" description="Disordered" evidence="1">
    <location>
        <begin position="1"/>
        <end position="105"/>
    </location>
</feature>
<organism evidence="2 3">
    <name type="scientific">Schizopora paradoxa</name>
    <dbReference type="NCBI Taxonomy" id="27342"/>
    <lineage>
        <taxon>Eukaryota</taxon>
        <taxon>Fungi</taxon>
        <taxon>Dikarya</taxon>
        <taxon>Basidiomycota</taxon>
        <taxon>Agaricomycotina</taxon>
        <taxon>Agaricomycetes</taxon>
        <taxon>Hymenochaetales</taxon>
        <taxon>Schizoporaceae</taxon>
        <taxon>Schizopora</taxon>
    </lineage>
</organism>
<dbReference type="OrthoDB" id="3056461at2759"/>
<proteinExistence type="predicted"/>